<evidence type="ECO:0000313" key="3">
    <source>
        <dbReference type="Proteomes" id="UP001143304"/>
    </source>
</evidence>
<comment type="caution">
    <text evidence="2">The sequence shown here is derived from an EMBL/GenBank/DDBJ whole genome shotgun (WGS) entry which is preliminary data.</text>
</comment>
<evidence type="ECO:0000313" key="2">
    <source>
        <dbReference type="EMBL" id="MCX2976844.1"/>
    </source>
</evidence>
<dbReference type="InterPro" id="IPR036291">
    <property type="entry name" value="NAD(P)-bd_dom_sf"/>
</dbReference>
<organism evidence="2 3">
    <name type="scientific">Candidatus Marimicrobium litorale</name>
    <dbReference type="NCBI Taxonomy" id="2518991"/>
    <lineage>
        <taxon>Bacteria</taxon>
        <taxon>Pseudomonadati</taxon>
        <taxon>Pseudomonadota</taxon>
        <taxon>Gammaproteobacteria</taxon>
        <taxon>Cellvibrionales</taxon>
        <taxon>Halieaceae</taxon>
        <taxon>Marimicrobium</taxon>
    </lineage>
</organism>
<proteinExistence type="predicted"/>
<feature type="domain" description="2,4-diaminopentanoate dehydrogenase C-terminal" evidence="1">
    <location>
        <begin position="147"/>
        <end position="350"/>
    </location>
</feature>
<reference evidence="2" key="1">
    <citation type="submission" date="2019-02" db="EMBL/GenBank/DDBJ databases">
        <authorList>
            <person name="Li S.-H."/>
        </authorList>
    </citation>
    <scope>NUCLEOTIDE SEQUENCE</scope>
    <source>
        <strain evidence="2">IMCC11814</strain>
    </source>
</reference>
<dbReference type="Gene3D" id="3.40.50.720">
    <property type="entry name" value="NAD(P)-binding Rossmann-like Domain"/>
    <property type="match status" value="1"/>
</dbReference>
<dbReference type="Proteomes" id="UP001143304">
    <property type="component" value="Unassembled WGS sequence"/>
</dbReference>
<name>A0ABT3T5U0_9GAMM</name>
<accession>A0ABT3T5U0</accession>
<dbReference type="Pfam" id="PF19328">
    <property type="entry name" value="DAP_DH_C"/>
    <property type="match status" value="1"/>
</dbReference>
<keyword evidence="3" id="KW-1185">Reference proteome</keyword>
<dbReference type="RefSeq" id="WP_279248583.1">
    <property type="nucleotide sequence ID" value="NZ_SHNO01000001.1"/>
</dbReference>
<dbReference type="EMBL" id="SHNO01000001">
    <property type="protein sequence ID" value="MCX2976844.1"/>
    <property type="molecule type" value="Genomic_DNA"/>
</dbReference>
<protein>
    <submittedName>
        <fullName evidence="2">Dihydrodipicolinate reductase</fullName>
    </submittedName>
</protein>
<gene>
    <name evidence="2" type="ORF">EYC82_05705</name>
</gene>
<dbReference type="SUPFAM" id="SSF51735">
    <property type="entry name" value="NAD(P)-binding Rossmann-fold domains"/>
    <property type="match status" value="1"/>
</dbReference>
<dbReference type="InterPro" id="IPR045760">
    <property type="entry name" value="DAP_DH_C"/>
</dbReference>
<evidence type="ECO:0000259" key="1">
    <source>
        <dbReference type="Pfam" id="PF19328"/>
    </source>
</evidence>
<sequence length="362" mass="38786">MIKVIQWTSGGVARETTRAILSHPNLALIGMYAYSEAKAGCDAGELVGLAPLGINATADIDQLIGLKPDVVSYNPLYPDIDQLCQLLSAGINIVTTCNFMTGWGLDYQANRYGRNARQRLQGAALVGGASMFGTGINPGHINYQACVMSSVCSEIEHLRITEAVPDITPFLGDPNIAAFGYGQPLDTPGLESRQKEESAVFGDALEVMASLLDIELDEIRCRCEVAPASEDFDTPGGVIARGTVAGVRLRWEGCVSGEPVLENQQLWVCGRFVEGIGDWQGADKHGYIIDIRGDPNVHSVMLPIPRQDSSKMTLAERHALGMRITGLPSINAIPHVCAAAPGIRTYKDIPPVVAGGRLFVKT</sequence>